<gene>
    <name evidence="1" type="ORF">D3870_14595</name>
</gene>
<dbReference type="InterPro" id="IPR027599">
    <property type="entry name" value="PqqD-rel_X"/>
</dbReference>
<dbReference type="EMBL" id="QYUN01000002">
    <property type="protein sequence ID" value="RJG07061.1"/>
    <property type="molecule type" value="Genomic_DNA"/>
</dbReference>
<evidence type="ECO:0000313" key="2">
    <source>
        <dbReference type="Proteomes" id="UP000285190"/>
    </source>
</evidence>
<comment type="caution">
    <text evidence="1">The sequence shown here is derived from an EMBL/GenBank/DDBJ whole genome shotgun (WGS) entry which is preliminary data.</text>
</comment>
<proteinExistence type="predicted"/>
<reference evidence="1 2" key="1">
    <citation type="submission" date="2018-09" db="EMBL/GenBank/DDBJ databases">
        <authorList>
            <person name="Zhu H."/>
        </authorList>
    </citation>
    <scope>NUCLEOTIDE SEQUENCE [LARGE SCALE GENOMIC DNA]</scope>
    <source>
        <strain evidence="1 2">K2R10-39</strain>
    </source>
</reference>
<organism evidence="1 2">
    <name type="scientific">Noviherbaspirillum cavernae</name>
    <dbReference type="NCBI Taxonomy" id="2320862"/>
    <lineage>
        <taxon>Bacteria</taxon>
        <taxon>Pseudomonadati</taxon>
        <taxon>Pseudomonadota</taxon>
        <taxon>Betaproteobacteria</taxon>
        <taxon>Burkholderiales</taxon>
        <taxon>Oxalobacteraceae</taxon>
        <taxon>Noviherbaspirillum</taxon>
    </lineage>
</organism>
<dbReference type="NCBIfam" id="TIGR04353">
    <property type="entry name" value="PqqD_rel_X"/>
    <property type="match status" value="1"/>
</dbReference>
<sequence>MHRKSSITCKRRSHKPVFAFSRRFPVPIMWQVAPGQPFSLRVLGDEFVAYHPLSGDTHLLGAAAGHILVALQQSPSDTAALAERLASLWQTELHHELALETEGILADLESLALIERVPS</sequence>
<keyword evidence="2" id="KW-1185">Reference proteome</keyword>
<accession>A0A418X3U3</accession>
<name>A0A418X3U3_9BURK</name>
<dbReference type="AlphaFoldDB" id="A0A418X3U3"/>
<evidence type="ECO:0000313" key="1">
    <source>
        <dbReference type="EMBL" id="RJG07061.1"/>
    </source>
</evidence>
<dbReference type="Proteomes" id="UP000285190">
    <property type="component" value="Unassembled WGS sequence"/>
</dbReference>
<protein>
    <submittedName>
        <fullName evidence="1">HPr-rel-A system PqqD family peptide chaperone</fullName>
    </submittedName>
</protein>